<feature type="signal peptide" evidence="2">
    <location>
        <begin position="1"/>
        <end position="19"/>
    </location>
</feature>
<evidence type="ECO:0000256" key="2">
    <source>
        <dbReference type="SAM" id="SignalP"/>
    </source>
</evidence>
<accession>A0ABZ1SB83</accession>
<sequence>MRIRTLLAVGGLLVTLAVAGCGEAEAGGGVATAGGTPTAEVSGAAASGADQDRENFVRFSQCMRENGVPEYPDPKFNQNGGVNLSLPEGVSREKVAAAEQRCKRYMPNGGEPTKADPEVVEQLRAFSKCMRENGVPNFPDPTDAGLQVSNDALGMQPDDPRLTAAQEKCKRYRPNPKDGAPAGGLTTENKE</sequence>
<proteinExistence type="predicted"/>
<keyword evidence="4" id="KW-1185">Reference proteome</keyword>
<evidence type="ECO:0000313" key="4">
    <source>
        <dbReference type="Proteomes" id="UP001432190"/>
    </source>
</evidence>
<organism evidence="3 4">
    <name type="scientific">Micromonospora globbae</name>
    <dbReference type="NCBI Taxonomy" id="1894969"/>
    <lineage>
        <taxon>Bacteria</taxon>
        <taxon>Bacillati</taxon>
        <taxon>Actinomycetota</taxon>
        <taxon>Actinomycetes</taxon>
        <taxon>Micromonosporales</taxon>
        <taxon>Micromonosporaceae</taxon>
        <taxon>Micromonospora</taxon>
    </lineage>
</organism>
<reference evidence="3" key="1">
    <citation type="submission" date="2022-10" db="EMBL/GenBank/DDBJ databases">
        <title>The complete genomes of actinobacterial strains from the NBC collection.</title>
        <authorList>
            <person name="Joergensen T.S."/>
            <person name="Alvarez Arevalo M."/>
            <person name="Sterndorff E.B."/>
            <person name="Faurdal D."/>
            <person name="Vuksanovic O."/>
            <person name="Mourched A.-S."/>
            <person name="Charusanti P."/>
            <person name="Shaw S."/>
            <person name="Blin K."/>
            <person name="Weber T."/>
        </authorList>
    </citation>
    <scope>NUCLEOTIDE SEQUENCE</scope>
    <source>
        <strain evidence="3">NBC_00256</strain>
    </source>
</reference>
<keyword evidence="2" id="KW-0732">Signal</keyword>
<name>A0ABZ1SB83_9ACTN</name>
<evidence type="ECO:0000256" key="1">
    <source>
        <dbReference type="SAM" id="MobiDB-lite"/>
    </source>
</evidence>
<dbReference type="PROSITE" id="PS51257">
    <property type="entry name" value="PROKAR_LIPOPROTEIN"/>
    <property type="match status" value="1"/>
</dbReference>
<feature type="region of interest" description="Disordered" evidence="1">
    <location>
        <begin position="134"/>
        <end position="191"/>
    </location>
</feature>
<feature type="chain" id="PRO_5046802770" description="Secreted protein" evidence="2">
    <location>
        <begin position="20"/>
        <end position="191"/>
    </location>
</feature>
<protein>
    <recommendedName>
        <fullName evidence="5">Secreted protein</fullName>
    </recommendedName>
</protein>
<dbReference type="Proteomes" id="UP001432190">
    <property type="component" value="Chromosome"/>
</dbReference>
<dbReference type="RefSeq" id="WP_147427220.1">
    <property type="nucleotide sequence ID" value="NZ_CP108084.1"/>
</dbReference>
<gene>
    <name evidence="3" type="ORF">OG994_04230</name>
</gene>
<evidence type="ECO:0008006" key="5">
    <source>
        <dbReference type="Google" id="ProtNLM"/>
    </source>
</evidence>
<evidence type="ECO:0000313" key="3">
    <source>
        <dbReference type="EMBL" id="WUP50730.1"/>
    </source>
</evidence>
<dbReference type="EMBL" id="CP108084">
    <property type="protein sequence ID" value="WUP50730.1"/>
    <property type="molecule type" value="Genomic_DNA"/>
</dbReference>